<evidence type="ECO:0000313" key="2">
    <source>
        <dbReference type="EMBL" id="MBE6512900.1"/>
    </source>
</evidence>
<protein>
    <submittedName>
        <fullName evidence="2">Amino acid-binding protein</fullName>
    </submittedName>
</protein>
<accession>A0A8T3VSB3</accession>
<dbReference type="InterPro" id="IPR045865">
    <property type="entry name" value="ACT-like_dom_sf"/>
</dbReference>
<evidence type="ECO:0000259" key="1">
    <source>
        <dbReference type="PROSITE" id="PS51671"/>
    </source>
</evidence>
<name>A0A8T3VSB3_METOL</name>
<dbReference type="AlphaFoldDB" id="A0A8T3VSB3"/>
<dbReference type="PROSITE" id="PS51671">
    <property type="entry name" value="ACT"/>
    <property type="match status" value="1"/>
</dbReference>
<evidence type="ECO:0000313" key="3">
    <source>
        <dbReference type="Proteomes" id="UP000732619"/>
    </source>
</evidence>
<dbReference type="EMBL" id="SUTG01000036">
    <property type="protein sequence ID" value="MBE6512900.1"/>
    <property type="molecule type" value="Genomic_DNA"/>
</dbReference>
<proteinExistence type="predicted"/>
<dbReference type="InterPro" id="IPR002912">
    <property type="entry name" value="ACT_dom"/>
</dbReference>
<sequence>MRMNLILEILDIPGQLVSILNPIGELGANVVTIVHKREIKAEEGKAAIQIAIEGERENLQAVIDRFKEMNIPLIEVDDTVKKEKLSAILYGHIIDRDLRDTVDKINAVDGLVVSDLQLKLDGELKSTALLTVELDLGKREIAYNKIMEIAEEKDFLVIDEV</sequence>
<gene>
    <name evidence="2" type="ORF">E7Z75_07155</name>
</gene>
<comment type="caution">
    <text evidence="2">The sequence shown here is derived from an EMBL/GenBank/DDBJ whole genome shotgun (WGS) entry which is preliminary data.</text>
</comment>
<dbReference type="SUPFAM" id="SSF55021">
    <property type="entry name" value="ACT-like"/>
    <property type="match status" value="1"/>
</dbReference>
<organism evidence="2 3">
    <name type="scientific">Methanobrevibacter olleyae</name>
    <dbReference type="NCBI Taxonomy" id="294671"/>
    <lineage>
        <taxon>Archaea</taxon>
        <taxon>Methanobacteriati</taxon>
        <taxon>Methanobacteriota</taxon>
        <taxon>Methanomada group</taxon>
        <taxon>Methanobacteria</taxon>
        <taxon>Methanobacteriales</taxon>
        <taxon>Methanobacteriaceae</taxon>
        <taxon>Methanobrevibacter</taxon>
    </lineage>
</organism>
<dbReference type="Proteomes" id="UP000732619">
    <property type="component" value="Unassembled WGS sequence"/>
</dbReference>
<reference evidence="2" key="1">
    <citation type="submission" date="2019-04" db="EMBL/GenBank/DDBJ databases">
        <title>Evolution of Biomass-Degrading Anaerobic Consortia Revealed by Metagenomics.</title>
        <authorList>
            <person name="Peng X."/>
        </authorList>
    </citation>
    <scope>NUCLEOTIDE SEQUENCE</scope>
    <source>
        <strain evidence="2">SIG14</strain>
    </source>
</reference>
<feature type="domain" description="ACT" evidence="1">
    <location>
        <begin position="4"/>
        <end position="88"/>
    </location>
</feature>